<evidence type="ECO:0000256" key="1">
    <source>
        <dbReference type="SAM" id="SignalP"/>
    </source>
</evidence>
<dbReference type="AlphaFoldDB" id="A0A439DA73"/>
<organism evidence="2 3">
    <name type="scientific">Xylaria grammica</name>
    <dbReference type="NCBI Taxonomy" id="363999"/>
    <lineage>
        <taxon>Eukaryota</taxon>
        <taxon>Fungi</taxon>
        <taxon>Dikarya</taxon>
        <taxon>Ascomycota</taxon>
        <taxon>Pezizomycotina</taxon>
        <taxon>Sordariomycetes</taxon>
        <taxon>Xylariomycetidae</taxon>
        <taxon>Xylariales</taxon>
        <taxon>Xylariaceae</taxon>
        <taxon>Xylaria</taxon>
    </lineage>
</organism>
<accession>A0A439DA73</accession>
<dbReference type="EMBL" id="RYZI01000084">
    <property type="protein sequence ID" value="RWA11304.1"/>
    <property type="molecule type" value="Genomic_DNA"/>
</dbReference>
<gene>
    <name evidence="2" type="ORF">EKO27_g3806</name>
</gene>
<evidence type="ECO:0000313" key="3">
    <source>
        <dbReference type="Proteomes" id="UP000286045"/>
    </source>
</evidence>
<evidence type="ECO:0000313" key="2">
    <source>
        <dbReference type="EMBL" id="RWA11304.1"/>
    </source>
</evidence>
<feature type="signal peptide" evidence="1">
    <location>
        <begin position="1"/>
        <end position="19"/>
    </location>
</feature>
<comment type="caution">
    <text evidence="2">The sequence shown here is derived from an EMBL/GenBank/DDBJ whole genome shotgun (WGS) entry which is preliminary data.</text>
</comment>
<proteinExistence type="predicted"/>
<reference evidence="2 3" key="1">
    <citation type="submission" date="2018-12" db="EMBL/GenBank/DDBJ databases">
        <title>Draft genome sequence of Xylaria grammica IHI A82.</title>
        <authorList>
            <person name="Buettner E."/>
            <person name="Kellner H."/>
        </authorList>
    </citation>
    <scope>NUCLEOTIDE SEQUENCE [LARGE SCALE GENOMIC DNA]</scope>
    <source>
        <strain evidence="2 3">IHI A82</strain>
    </source>
</reference>
<name>A0A439DA73_9PEZI</name>
<feature type="chain" id="PRO_5019139947" evidence="1">
    <location>
        <begin position="20"/>
        <end position="83"/>
    </location>
</feature>
<keyword evidence="1" id="KW-0732">Signal</keyword>
<protein>
    <submittedName>
        <fullName evidence="2">Uncharacterized protein</fullName>
    </submittedName>
</protein>
<dbReference type="Proteomes" id="UP000286045">
    <property type="component" value="Unassembled WGS sequence"/>
</dbReference>
<keyword evidence="3" id="KW-1185">Reference proteome</keyword>
<sequence length="83" mass="8612">MRSASSIAAFAALVAATVATTGPCLMEDYTCEPVMDASACYNAIILGWDGASKNPADIFKCVDPPELDMGGEARARIKAKAKA</sequence>